<accession>A0A0A9DP78</accession>
<dbReference type="EMBL" id="GBRH01212338">
    <property type="protein sequence ID" value="JAD85557.1"/>
    <property type="molecule type" value="Transcribed_RNA"/>
</dbReference>
<reference evidence="1" key="1">
    <citation type="submission" date="2014-09" db="EMBL/GenBank/DDBJ databases">
        <authorList>
            <person name="Magalhaes I.L.F."/>
            <person name="Oliveira U."/>
            <person name="Santos F.R."/>
            <person name="Vidigal T.H.D.A."/>
            <person name="Brescovit A.D."/>
            <person name="Santos A.J."/>
        </authorList>
    </citation>
    <scope>NUCLEOTIDE SEQUENCE</scope>
    <source>
        <tissue evidence="1">Shoot tissue taken approximately 20 cm above the soil surface</tissue>
    </source>
</reference>
<protein>
    <submittedName>
        <fullName evidence="1">Uncharacterized protein</fullName>
    </submittedName>
</protein>
<evidence type="ECO:0000313" key="1">
    <source>
        <dbReference type="EMBL" id="JAD85557.1"/>
    </source>
</evidence>
<sequence length="63" mass="7156">MNFLTFKDSVCQHIVTRNSGQLGRGTGSRNVGRHLTEIWYEGGKPLRDDRFVTCYATLIILGR</sequence>
<reference evidence="1" key="2">
    <citation type="journal article" date="2015" name="Data Brief">
        <title>Shoot transcriptome of the giant reed, Arundo donax.</title>
        <authorList>
            <person name="Barrero R.A."/>
            <person name="Guerrero F.D."/>
            <person name="Moolhuijzen P."/>
            <person name="Goolsby J.A."/>
            <person name="Tidwell J."/>
            <person name="Bellgard S.E."/>
            <person name="Bellgard M.I."/>
        </authorList>
    </citation>
    <scope>NUCLEOTIDE SEQUENCE</scope>
    <source>
        <tissue evidence="1">Shoot tissue taken approximately 20 cm above the soil surface</tissue>
    </source>
</reference>
<organism evidence="1">
    <name type="scientific">Arundo donax</name>
    <name type="common">Giant reed</name>
    <name type="synonym">Donax arundinaceus</name>
    <dbReference type="NCBI Taxonomy" id="35708"/>
    <lineage>
        <taxon>Eukaryota</taxon>
        <taxon>Viridiplantae</taxon>
        <taxon>Streptophyta</taxon>
        <taxon>Embryophyta</taxon>
        <taxon>Tracheophyta</taxon>
        <taxon>Spermatophyta</taxon>
        <taxon>Magnoliopsida</taxon>
        <taxon>Liliopsida</taxon>
        <taxon>Poales</taxon>
        <taxon>Poaceae</taxon>
        <taxon>PACMAD clade</taxon>
        <taxon>Arundinoideae</taxon>
        <taxon>Arundineae</taxon>
        <taxon>Arundo</taxon>
    </lineage>
</organism>
<name>A0A0A9DP78_ARUDO</name>
<dbReference type="AlphaFoldDB" id="A0A0A9DP78"/>
<proteinExistence type="predicted"/>